<evidence type="ECO:0000256" key="5">
    <source>
        <dbReference type="ARBA" id="ARBA00023136"/>
    </source>
</evidence>
<dbReference type="RefSeq" id="XP_005762593.1">
    <property type="nucleotide sequence ID" value="XM_005762536.1"/>
</dbReference>
<dbReference type="GO" id="GO:0000139">
    <property type="term" value="C:Golgi membrane"/>
    <property type="evidence" value="ECO:0007669"/>
    <property type="project" value="TreeGrafter"/>
</dbReference>
<dbReference type="KEGG" id="ehx:EMIHUDRAFT_124811"/>
<dbReference type="HOGENOM" id="CLU_1574829_0_0_1"/>
<organism evidence="7">
    <name type="scientific">Emiliania huxleyi</name>
    <name type="common">Coccolithophore</name>
    <name type="synonym">Pontosphaera huxleyi</name>
    <dbReference type="NCBI Taxonomy" id="2903"/>
    <lineage>
        <taxon>Eukaryota</taxon>
        <taxon>Haptista</taxon>
        <taxon>Haptophyta</taxon>
        <taxon>Prymnesiophyceae</taxon>
        <taxon>Isochrysidales</taxon>
        <taxon>Noelaerhabdaceae</taxon>
        <taxon>Emiliania</taxon>
    </lineage>
</organism>
<feature type="transmembrane region" description="Helical" evidence="6">
    <location>
        <begin position="105"/>
        <end position="124"/>
    </location>
</feature>
<dbReference type="Pfam" id="PF08449">
    <property type="entry name" value="UAA"/>
    <property type="match status" value="1"/>
</dbReference>
<evidence type="ECO:0000256" key="6">
    <source>
        <dbReference type="SAM" id="Phobius"/>
    </source>
</evidence>
<sequence>YAMIALYIGADSFTSQWQTKAHPGVDQFQMMFGVNTWSILFTLAALLASGELWTTIAFLKLNPAAFMDNVTIAITSATGQLFIFYTSSASAPLFIFYTIKRFGPVAFTIIMTTRQIFSMARPLAAPPDYPLVISNFAFGHSLGISGWAAASVVFATLFYRVYRSAKSRKG</sequence>
<accession>R1DN93</accession>
<reference evidence="7" key="1">
    <citation type="submission" date="2012-07" db="EMBL/GenBank/DDBJ databases">
        <title>Genome variability drives Emilianias global distribution.</title>
        <authorList>
            <consortium name="DOE Joint Genome Institute"/>
            <person name="Read B."/>
            <person name="Kegel J."/>
            <person name="Klute M."/>
            <person name="Kuo A."/>
            <person name="Lefebvre S.C."/>
            <person name="Maumus F."/>
            <person name="Mayer C."/>
            <person name="Miller J."/>
            <person name="Allen A."/>
            <person name="Bidle K."/>
            <person name="Borodovsky M."/>
            <person name="Bowler C."/>
            <person name="Brownlee C."/>
            <person name="Claverie J.-M."/>
            <person name="Cock M."/>
            <person name="De Vargas C."/>
            <person name="Elias M."/>
            <person name="Frickenhaus S."/>
            <person name="Gladyshev V.N."/>
            <person name="Gonzalez K."/>
            <person name="Guda C."/>
            <person name="Hadaegh A."/>
            <person name="Herman E."/>
            <person name="Iglesias-Rodriguez D."/>
            <person name="Jones B."/>
            <person name="Lawson T."/>
            <person name="Leese F."/>
            <person name="Lin Y.-C."/>
            <person name="Lindquist E."/>
            <person name="Lobanov A."/>
            <person name="Lucas S."/>
            <person name="Malik S.-H.B."/>
            <person name="Marsh M.E."/>
            <person name="Mock T."/>
            <person name="Monier A."/>
            <person name="Moreau H."/>
            <person name="Mueller-Roeber B."/>
            <person name="Napier J."/>
            <person name="Ogata H."/>
            <person name="Parker M."/>
            <person name="Probert I."/>
            <person name="Quesneville H."/>
            <person name="Raines C."/>
            <person name="Rensing S."/>
            <person name="Riano-Pachon D.M."/>
            <person name="Richier S."/>
            <person name="Rokitta S."/>
            <person name="Salamov A."/>
            <person name="Sarno A.F."/>
            <person name="Schmutz J."/>
            <person name="Schroeder D."/>
            <person name="Shiraiwa Y."/>
            <person name="Soanes D.M."/>
            <person name="Valentin K."/>
            <person name="Van Der Giezen M."/>
            <person name="Van Der Peer Y."/>
            <person name="Vardi A."/>
            <person name="Verret F."/>
            <person name="Von Dassow P."/>
            <person name="Wheeler G."/>
            <person name="Williams B."/>
            <person name="Wilson W."/>
            <person name="Wolfe G."/>
            <person name="Wurch L.L."/>
            <person name="Young J."/>
            <person name="Dacks J.B."/>
            <person name="Delwiche C.F."/>
            <person name="Dyhrman S."/>
            <person name="Glockner G."/>
            <person name="John U."/>
            <person name="Richards T."/>
            <person name="Worden A.Z."/>
            <person name="Zhang X."/>
            <person name="Grigoriev I.V."/>
        </authorList>
    </citation>
    <scope>NUCLEOTIDE SEQUENCE</scope>
    <source>
        <strain evidence="7">CCMP1516</strain>
    </source>
</reference>
<dbReference type="GO" id="GO:0005789">
    <property type="term" value="C:endoplasmic reticulum membrane"/>
    <property type="evidence" value="ECO:0007669"/>
    <property type="project" value="TreeGrafter"/>
</dbReference>
<proteinExistence type="predicted"/>
<dbReference type="EMBL" id="KB868465">
    <property type="protein sequence ID" value="EOD10164.1"/>
    <property type="molecule type" value="Genomic_DNA"/>
</dbReference>
<evidence type="ECO:0000313" key="7">
    <source>
        <dbReference type="EMBL" id="EOD10164.1"/>
    </source>
</evidence>
<keyword evidence="5 6" id="KW-0472">Membrane</keyword>
<evidence type="ECO:0000256" key="4">
    <source>
        <dbReference type="ARBA" id="ARBA00022989"/>
    </source>
</evidence>
<comment type="subcellular location">
    <subcellularLocation>
        <location evidence="1">Membrane</location>
        <topology evidence="1">Multi-pass membrane protein</topology>
    </subcellularLocation>
</comment>
<keyword evidence="4 6" id="KW-1133">Transmembrane helix</keyword>
<name>R1DN93_EMIHU</name>
<dbReference type="AlphaFoldDB" id="R1DN93"/>
<evidence type="ECO:0000256" key="1">
    <source>
        <dbReference type="ARBA" id="ARBA00004141"/>
    </source>
</evidence>
<feature type="transmembrane region" description="Helical" evidence="6">
    <location>
        <begin position="79"/>
        <end position="98"/>
    </location>
</feature>
<protein>
    <submittedName>
        <fullName evidence="7">Uncharacterized protein</fullName>
    </submittedName>
</protein>
<dbReference type="GeneID" id="17256316"/>
<dbReference type="GO" id="GO:0046964">
    <property type="term" value="F:3'-phosphoadenosine 5'-phosphosulfate transmembrane transporter activity"/>
    <property type="evidence" value="ECO:0007669"/>
    <property type="project" value="TreeGrafter"/>
</dbReference>
<dbReference type="OMA" id="WHEHIDT"/>
<feature type="transmembrane region" description="Helical" evidence="6">
    <location>
        <begin position="144"/>
        <end position="162"/>
    </location>
</feature>
<dbReference type="PANTHER" id="PTHR10778">
    <property type="entry name" value="SOLUTE CARRIER FAMILY 35 MEMBER B"/>
    <property type="match status" value="1"/>
</dbReference>
<evidence type="ECO:0000256" key="2">
    <source>
        <dbReference type="ARBA" id="ARBA00022448"/>
    </source>
</evidence>
<dbReference type="InterPro" id="IPR013657">
    <property type="entry name" value="SCL35B1-4/HUT1"/>
</dbReference>
<feature type="transmembrane region" description="Helical" evidence="6">
    <location>
        <begin position="37"/>
        <end position="59"/>
    </location>
</feature>
<keyword evidence="2" id="KW-0813">Transport</keyword>
<feature type="non-terminal residue" evidence="7">
    <location>
        <position position="1"/>
    </location>
</feature>
<keyword evidence="3 6" id="KW-0812">Transmembrane</keyword>
<evidence type="ECO:0000256" key="3">
    <source>
        <dbReference type="ARBA" id="ARBA00022692"/>
    </source>
</evidence>
<dbReference type="PANTHER" id="PTHR10778:SF13">
    <property type="entry name" value="ADENOSINE 3'-PHOSPHO 5'-PHOSPHOSULFATE TRANSPORTER 1"/>
    <property type="match status" value="1"/>
</dbReference>
<gene>
    <name evidence="7" type="ORF">EMIHUDRAFT_124811</name>
</gene>